<dbReference type="AlphaFoldDB" id="A0A672HX99"/>
<dbReference type="SUPFAM" id="SSF56436">
    <property type="entry name" value="C-type lectin-like"/>
    <property type="match status" value="1"/>
</dbReference>
<evidence type="ECO:0000256" key="1">
    <source>
        <dbReference type="ARBA" id="ARBA00022734"/>
    </source>
</evidence>
<dbReference type="InterPro" id="IPR033989">
    <property type="entry name" value="CD209-like_CTLD"/>
</dbReference>
<reference evidence="4" key="3">
    <citation type="submission" date="2025-09" db="UniProtKB">
        <authorList>
            <consortium name="Ensembl"/>
        </authorList>
    </citation>
    <scope>IDENTIFICATION</scope>
</reference>
<accession>A0A672HX99</accession>
<dbReference type="OMA" id="WHESKEY"/>
<feature type="domain" description="C-type lectin" evidence="3">
    <location>
        <begin position="24"/>
        <end position="135"/>
    </location>
</feature>
<proteinExistence type="predicted"/>
<dbReference type="InterPro" id="IPR016187">
    <property type="entry name" value="CTDL_fold"/>
</dbReference>
<dbReference type="Ensembl" id="ENSSFAT00005034659.1">
    <property type="protein sequence ID" value="ENSSFAP00005033490.1"/>
    <property type="gene ID" value="ENSSFAG00005016928.1"/>
</dbReference>
<dbReference type="Gene3D" id="3.10.100.10">
    <property type="entry name" value="Mannose-Binding Protein A, subunit A"/>
    <property type="match status" value="1"/>
</dbReference>
<dbReference type="InterPro" id="IPR016186">
    <property type="entry name" value="C-type_lectin-like/link_sf"/>
</dbReference>
<dbReference type="PROSITE" id="PS50041">
    <property type="entry name" value="C_TYPE_LECTIN_2"/>
    <property type="match status" value="1"/>
</dbReference>
<dbReference type="SMART" id="SM00034">
    <property type="entry name" value="CLECT"/>
    <property type="match status" value="1"/>
</dbReference>
<keyword evidence="2" id="KW-1015">Disulfide bond</keyword>
<dbReference type="GO" id="GO:0030246">
    <property type="term" value="F:carbohydrate binding"/>
    <property type="evidence" value="ECO:0007669"/>
    <property type="project" value="UniProtKB-KW"/>
</dbReference>
<sequence length="143" mass="16549">TSPILLTDVFYCPFSFHREWVYVHGSLCYLSTTMKSWRESRADCLRRNADLLIINSKEEQVCVHQVWIGLTDADAEGNWTCVDGTPFKESFSYWAAGEPNNATPRGEDCAEFKKYDSQFSWNDESCDRKKRWICEKKPTPCVG</sequence>
<evidence type="ECO:0000313" key="4">
    <source>
        <dbReference type="Ensembl" id="ENSSFAP00005033490.1"/>
    </source>
</evidence>
<keyword evidence="5" id="KW-1185">Reference proteome</keyword>
<reference evidence="4" key="1">
    <citation type="submission" date="2019-06" db="EMBL/GenBank/DDBJ databases">
        <authorList>
            <consortium name="Wellcome Sanger Institute Data Sharing"/>
        </authorList>
    </citation>
    <scope>NUCLEOTIDE SEQUENCE [LARGE SCALE GENOMIC DNA]</scope>
</reference>
<keyword evidence="1" id="KW-0430">Lectin</keyword>
<dbReference type="InterPro" id="IPR001304">
    <property type="entry name" value="C-type_lectin-like"/>
</dbReference>
<dbReference type="PROSITE" id="PS00615">
    <property type="entry name" value="C_TYPE_LECTIN_1"/>
    <property type="match status" value="1"/>
</dbReference>
<protein>
    <recommendedName>
        <fullName evidence="3">C-type lectin domain-containing protein</fullName>
    </recommendedName>
</protein>
<evidence type="ECO:0000259" key="3">
    <source>
        <dbReference type="PROSITE" id="PS50041"/>
    </source>
</evidence>
<dbReference type="InterPro" id="IPR018378">
    <property type="entry name" value="C-type_lectin_CS"/>
</dbReference>
<dbReference type="Pfam" id="PF00059">
    <property type="entry name" value="Lectin_C"/>
    <property type="match status" value="1"/>
</dbReference>
<reference evidence="4" key="2">
    <citation type="submission" date="2025-08" db="UniProtKB">
        <authorList>
            <consortium name="Ensembl"/>
        </authorList>
    </citation>
    <scope>IDENTIFICATION</scope>
</reference>
<evidence type="ECO:0000313" key="5">
    <source>
        <dbReference type="Proteomes" id="UP000472267"/>
    </source>
</evidence>
<name>A0A672HX99_SALFA</name>
<dbReference type="Proteomes" id="UP000472267">
    <property type="component" value="Chromosome 6"/>
</dbReference>
<dbReference type="PANTHER" id="PTHR22803">
    <property type="entry name" value="MANNOSE, PHOSPHOLIPASE, LECTIN RECEPTOR RELATED"/>
    <property type="match status" value="1"/>
</dbReference>
<evidence type="ECO:0000256" key="2">
    <source>
        <dbReference type="ARBA" id="ARBA00023157"/>
    </source>
</evidence>
<organism evidence="4 5">
    <name type="scientific">Salarias fasciatus</name>
    <name type="common">Jewelled blenny</name>
    <name type="synonym">Blennius fasciatus</name>
    <dbReference type="NCBI Taxonomy" id="181472"/>
    <lineage>
        <taxon>Eukaryota</taxon>
        <taxon>Metazoa</taxon>
        <taxon>Chordata</taxon>
        <taxon>Craniata</taxon>
        <taxon>Vertebrata</taxon>
        <taxon>Euteleostomi</taxon>
        <taxon>Actinopterygii</taxon>
        <taxon>Neopterygii</taxon>
        <taxon>Teleostei</taxon>
        <taxon>Neoteleostei</taxon>
        <taxon>Acanthomorphata</taxon>
        <taxon>Ovalentaria</taxon>
        <taxon>Blenniimorphae</taxon>
        <taxon>Blenniiformes</taxon>
        <taxon>Blennioidei</taxon>
        <taxon>Blenniidae</taxon>
        <taxon>Salariinae</taxon>
        <taxon>Salarias</taxon>
    </lineage>
</organism>
<dbReference type="CDD" id="cd03590">
    <property type="entry name" value="CLECT_DC-SIGN_like"/>
    <property type="match status" value="1"/>
</dbReference>
<dbReference type="InterPro" id="IPR050111">
    <property type="entry name" value="C-type_lectin/snaclec_domain"/>
</dbReference>